<dbReference type="Pfam" id="PF13307">
    <property type="entry name" value="Helicase_C_2"/>
    <property type="match status" value="1"/>
</dbReference>
<dbReference type="GO" id="GO:0003676">
    <property type="term" value="F:nucleic acid binding"/>
    <property type="evidence" value="ECO:0007669"/>
    <property type="project" value="InterPro"/>
</dbReference>
<accession>A0A0F9BQC6</accession>
<feature type="domain" description="ATP-dependent helicase C-terminal" evidence="1">
    <location>
        <begin position="197"/>
        <end position="318"/>
    </location>
</feature>
<reference evidence="2" key="1">
    <citation type="journal article" date="2015" name="Nature">
        <title>Complex archaea that bridge the gap between prokaryotes and eukaryotes.</title>
        <authorList>
            <person name="Spang A."/>
            <person name="Saw J.H."/>
            <person name="Jorgensen S.L."/>
            <person name="Zaremba-Niedzwiedzka K."/>
            <person name="Martijn J."/>
            <person name="Lind A.E."/>
            <person name="van Eijk R."/>
            <person name="Schleper C."/>
            <person name="Guy L."/>
            <person name="Ettema T.J."/>
        </authorList>
    </citation>
    <scope>NUCLEOTIDE SEQUENCE</scope>
</reference>
<dbReference type="GO" id="GO:0006139">
    <property type="term" value="P:nucleobase-containing compound metabolic process"/>
    <property type="evidence" value="ECO:0007669"/>
    <property type="project" value="InterPro"/>
</dbReference>
<dbReference type="Gene3D" id="3.40.50.300">
    <property type="entry name" value="P-loop containing nucleotide triphosphate hydrolases"/>
    <property type="match status" value="1"/>
</dbReference>
<protein>
    <recommendedName>
        <fullName evidence="1">ATP-dependent helicase C-terminal domain-containing protein</fullName>
    </recommendedName>
</protein>
<name>A0A0F9BQC6_9ZZZZ</name>
<evidence type="ECO:0000259" key="1">
    <source>
        <dbReference type="SMART" id="SM00491"/>
    </source>
</evidence>
<proteinExistence type="predicted"/>
<feature type="non-terminal residue" evidence="2">
    <location>
        <position position="1"/>
    </location>
</feature>
<comment type="caution">
    <text evidence="2">The sequence shown here is derived from an EMBL/GenBank/DDBJ whole genome shotgun (WGS) entry which is preliminary data.</text>
</comment>
<gene>
    <name evidence="2" type="ORF">LCGC14_2699930</name>
</gene>
<dbReference type="GO" id="GO:0005524">
    <property type="term" value="F:ATP binding"/>
    <property type="evidence" value="ECO:0007669"/>
    <property type="project" value="InterPro"/>
</dbReference>
<dbReference type="InterPro" id="IPR027417">
    <property type="entry name" value="P-loop_NTPase"/>
</dbReference>
<organism evidence="2">
    <name type="scientific">marine sediment metagenome</name>
    <dbReference type="NCBI Taxonomy" id="412755"/>
    <lineage>
        <taxon>unclassified sequences</taxon>
        <taxon>metagenomes</taxon>
        <taxon>ecological metagenomes</taxon>
    </lineage>
</organism>
<dbReference type="GO" id="GO:0016818">
    <property type="term" value="F:hydrolase activity, acting on acid anhydrides, in phosphorus-containing anhydrides"/>
    <property type="evidence" value="ECO:0007669"/>
    <property type="project" value="InterPro"/>
</dbReference>
<dbReference type="AlphaFoldDB" id="A0A0F9BQC6"/>
<dbReference type="EMBL" id="LAZR01048081">
    <property type="protein sequence ID" value="KKK92739.1"/>
    <property type="molecule type" value="Genomic_DNA"/>
</dbReference>
<dbReference type="GO" id="GO:0004386">
    <property type="term" value="F:helicase activity"/>
    <property type="evidence" value="ECO:0007669"/>
    <property type="project" value="InterPro"/>
</dbReference>
<dbReference type="InterPro" id="IPR006555">
    <property type="entry name" value="ATP-dep_Helicase_C"/>
</dbReference>
<dbReference type="SMART" id="SM00491">
    <property type="entry name" value="HELICc2"/>
    <property type="match status" value="1"/>
</dbReference>
<evidence type="ECO:0000313" key="2">
    <source>
        <dbReference type="EMBL" id="KKK92739.1"/>
    </source>
</evidence>
<sequence length="353" mass="40381">DEAHDAPSILASAIGADFRESELDIPDFPAMPLWAAWAEDKIKEVKEALMGAQTGWERRKLRDLGRRLFRISVARGEWVWSKRKMGKEQGISFEPLWAAEFAEAWLFRGIQKVVFTSASVTPQTLGYLGLTPKDFLFLDLPSPFPPARRPIIHVPTVRINQRTTEGELRIWVTRHDQIIQGRLDRKGIAHPVSYKRAKFLKEHSEYGEHGMDIMLVPRTSEETREAIKEFKLRDPPVLLVAPGIHTGYDFPYDLARYQIIGKIPFPDMTDKIVAARIKADDGYMLWAAVTKLQQTTGRVMRAEDDWGETFIIDNLVASPWIMKKNVKLFSKWWLEAYRAQAVIPKAPRMGVGS</sequence>